<reference evidence="3" key="1">
    <citation type="submission" date="2023-03" db="EMBL/GenBank/DDBJ databases">
        <title>Massive genome expansion in bonnet fungi (Mycena s.s.) driven by repeated elements and novel gene families across ecological guilds.</title>
        <authorList>
            <consortium name="Lawrence Berkeley National Laboratory"/>
            <person name="Harder C.B."/>
            <person name="Miyauchi S."/>
            <person name="Viragh M."/>
            <person name="Kuo A."/>
            <person name="Thoen E."/>
            <person name="Andreopoulos B."/>
            <person name="Lu D."/>
            <person name="Skrede I."/>
            <person name="Drula E."/>
            <person name="Henrissat B."/>
            <person name="Morin E."/>
            <person name="Kohler A."/>
            <person name="Barry K."/>
            <person name="LaButti K."/>
            <person name="Morin E."/>
            <person name="Salamov A."/>
            <person name="Lipzen A."/>
            <person name="Mereny Z."/>
            <person name="Hegedus B."/>
            <person name="Baldrian P."/>
            <person name="Stursova M."/>
            <person name="Weitz H."/>
            <person name="Taylor A."/>
            <person name="Grigoriev I.V."/>
            <person name="Nagy L.G."/>
            <person name="Martin F."/>
            <person name="Kauserud H."/>
        </authorList>
    </citation>
    <scope>NUCLEOTIDE SEQUENCE</scope>
    <source>
        <strain evidence="3">CBHHK067</strain>
    </source>
</reference>
<accession>A0AAD7M847</accession>
<dbReference type="Pfam" id="PF20253">
    <property type="entry name" value="DUF6604"/>
    <property type="match status" value="1"/>
</dbReference>
<comment type="caution">
    <text evidence="3">The sequence shown here is derived from an EMBL/GenBank/DDBJ whole genome shotgun (WGS) entry which is preliminary data.</text>
</comment>
<keyword evidence="4" id="KW-1185">Reference proteome</keyword>
<dbReference type="AlphaFoldDB" id="A0AAD7M847"/>
<dbReference type="Proteomes" id="UP001221757">
    <property type="component" value="Unassembled WGS sequence"/>
</dbReference>
<sequence length="665" mass="75690">MPKSAKRLPPKVLSRYKAHGVPITQWLIQTAKAHNLPILPSKDGKYDLELSQYLSLSRELVSKREVQPPECYKHHLNALIKLRQKDWAWHMMNMPNDRRNNGHLVFIRVMRQVRELWFNIPLDYDMADSDEEAPIDLSSAIDLARYRASQDLEEDDDDDDLPLSVFRLTDESDVDMVEDDESIEESEAAVSEEDDDALCASDVDSDEDDESNAEYSDTDGSDGSEETEEDAIELHCALSLHFWALKVFRIYLRGLWDKRRRTGSPTSLTLSIMRQLGLEQAALRQSSLKKRFPSLADGGYITFVGGVLDLFADDGEDISMLATWSVLRRFFSMSEDMVYDYIKQDPKGRLSEQKQNGGARHLLLKHLCHLRLRDGPRRWSASRITLQMVFEHELTNDVLCLDQPTRPFKRLRKIAKLVVVSIENWLDTHDPEDYGNRASELVLEMRDVITHANAMFKGKSRLILKADPLSRTAQEYKLLGEAWAVGKRLISATSRHHCLASVMALYIHLRNHESTPTIPTMEHLRNLLVHPGGDGRVLRFPEGAESVISIPRDASPASLLRCAEVAARSPHFAVLSLDAFTIEQMAFAVLDKLHRTCQRRLRPYLQERQPESVSAPGYVGLVACFVEAWDTGTPHTRRRLASKGQAALEHGYWSVSDVNPKLTFI</sequence>
<organism evidence="3 4">
    <name type="scientific">Mycena rosella</name>
    <name type="common">Pink bonnet</name>
    <name type="synonym">Agaricus rosellus</name>
    <dbReference type="NCBI Taxonomy" id="1033263"/>
    <lineage>
        <taxon>Eukaryota</taxon>
        <taxon>Fungi</taxon>
        <taxon>Dikarya</taxon>
        <taxon>Basidiomycota</taxon>
        <taxon>Agaricomycotina</taxon>
        <taxon>Agaricomycetes</taxon>
        <taxon>Agaricomycetidae</taxon>
        <taxon>Agaricales</taxon>
        <taxon>Marasmiineae</taxon>
        <taxon>Mycenaceae</taxon>
        <taxon>Mycena</taxon>
    </lineage>
</organism>
<proteinExistence type="predicted"/>
<evidence type="ECO:0000256" key="1">
    <source>
        <dbReference type="SAM" id="MobiDB-lite"/>
    </source>
</evidence>
<gene>
    <name evidence="3" type="ORF">B0H17DRAFT_1037573</name>
</gene>
<feature type="region of interest" description="Disordered" evidence="1">
    <location>
        <begin position="174"/>
        <end position="229"/>
    </location>
</feature>
<protein>
    <recommendedName>
        <fullName evidence="2">DUF6604 domain-containing protein</fullName>
    </recommendedName>
</protein>
<feature type="domain" description="DUF6604" evidence="2">
    <location>
        <begin position="15"/>
        <end position="273"/>
    </location>
</feature>
<dbReference type="InterPro" id="IPR046539">
    <property type="entry name" value="DUF6604"/>
</dbReference>
<evidence type="ECO:0000313" key="4">
    <source>
        <dbReference type="Proteomes" id="UP001221757"/>
    </source>
</evidence>
<evidence type="ECO:0000313" key="3">
    <source>
        <dbReference type="EMBL" id="KAJ7705300.1"/>
    </source>
</evidence>
<dbReference type="EMBL" id="JARKIE010000008">
    <property type="protein sequence ID" value="KAJ7705300.1"/>
    <property type="molecule type" value="Genomic_DNA"/>
</dbReference>
<name>A0AAD7M847_MYCRO</name>
<evidence type="ECO:0000259" key="2">
    <source>
        <dbReference type="Pfam" id="PF20253"/>
    </source>
</evidence>